<feature type="domain" description="Rhodanese" evidence="2">
    <location>
        <begin position="19"/>
        <end position="136"/>
    </location>
</feature>
<dbReference type="NCBIfam" id="NF008750">
    <property type="entry name" value="PRK11784.1-2"/>
    <property type="match status" value="1"/>
</dbReference>
<evidence type="ECO:0000259" key="2">
    <source>
        <dbReference type="PROSITE" id="PS50206"/>
    </source>
</evidence>
<reference evidence="3" key="1">
    <citation type="submission" date="2021-03" db="EMBL/GenBank/DDBJ databases">
        <title>Alkalibacter marinus sp. nov., isolated from tidal flat sediment.</title>
        <authorList>
            <person name="Namirimu T."/>
            <person name="Yang J.-A."/>
            <person name="Yang S.-H."/>
            <person name="Kim Y.-J."/>
            <person name="Kwon K.K."/>
        </authorList>
    </citation>
    <scope>NUCLEOTIDE SEQUENCE</scope>
    <source>
        <strain evidence="3">ES005</strain>
    </source>
</reference>
<evidence type="ECO:0000313" key="4">
    <source>
        <dbReference type="Proteomes" id="UP000663499"/>
    </source>
</evidence>
<dbReference type="InterPro" id="IPR058840">
    <property type="entry name" value="AAA_SelU"/>
</dbReference>
<dbReference type="GO" id="GO:0002098">
    <property type="term" value="P:tRNA wobble uridine modification"/>
    <property type="evidence" value="ECO:0007669"/>
    <property type="project" value="InterPro"/>
</dbReference>
<dbReference type="KEGG" id="alka:J0B03_02070"/>
<dbReference type="HAMAP" id="MF_01622">
    <property type="entry name" value="tRNA_sel_U_synth"/>
    <property type="match status" value="1"/>
</dbReference>
<dbReference type="SUPFAM" id="SSF52540">
    <property type="entry name" value="P-loop containing nucleoside triphosphate hydrolases"/>
    <property type="match status" value="1"/>
</dbReference>
<dbReference type="InterPro" id="IPR036873">
    <property type="entry name" value="Rhodanese-like_dom_sf"/>
</dbReference>
<dbReference type="GO" id="GO:0043828">
    <property type="term" value="F:tRNA 2-selenouridine synthase activity"/>
    <property type="evidence" value="ECO:0007669"/>
    <property type="project" value="InterPro"/>
</dbReference>
<gene>
    <name evidence="3" type="primary">mnmH</name>
    <name evidence="3" type="ORF">J0B03_02070</name>
</gene>
<organism evidence="3 4">
    <name type="scientific">Alkalibacter rhizosphaerae</name>
    <dbReference type="NCBI Taxonomy" id="2815577"/>
    <lineage>
        <taxon>Bacteria</taxon>
        <taxon>Bacillati</taxon>
        <taxon>Bacillota</taxon>
        <taxon>Clostridia</taxon>
        <taxon>Eubacteriales</taxon>
        <taxon>Eubacteriaceae</taxon>
        <taxon>Alkalibacter</taxon>
    </lineage>
</organism>
<proteinExistence type="inferred from homology"/>
<sequence>MNNTTNDYLSIVLKQRPMIDLRAPIEFAKGSFPNTVNIPLMSDEERHQVGTTYKKEGHDAAVILGHELVSGKIKEERIEKWVDFIQAHPHALLFCYRGGMRSQITQQWIRDAANLDVPRLEGGYKALRQYLIHSMEPKNLQFDPLILTGNTGSGKTVLLQEVENAIDLEGLANHHGSSFGGNATDQPTQITFENRLAYMLLQRQNQGYSHLLFEDESRNIGRSYLPKDLYEYIKAGKYVLVEVDLETRIQNIHQDYVFALQDQYQALSGKDGGLLQWKNIMESNINRIQKRLGAEFHQQILSSFLEGYHRQITDNDFSYHKYWIQLLLEKYYDPMYEYQIQKKWDKIVFKGSYEEVLSFLKKKTTEKNDRA</sequence>
<dbReference type="NCBIfam" id="TIGR03167">
    <property type="entry name" value="tRNA_sel_U_synt"/>
    <property type="match status" value="1"/>
</dbReference>
<dbReference type="PROSITE" id="PS50206">
    <property type="entry name" value="RHODANESE_3"/>
    <property type="match status" value="1"/>
</dbReference>
<evidence type="ECO:0000313" key="3">
    <source>
        <dbReference type="EMBL" id="QSX08892.1"/>
    </source>
</evidence>
<dbReference type="PANTHER" id="PTHR30401:SF0">
    <property type="entry name" value="TRNA 2-SELENOURIDINE SYNTHASE"/>
    <property type="match status" value="1"/>
</dbReference>
<dbReference type="CDD" id="cd01520">
    <property type="entry name" value="RHOD_YbbB"/>
    <property type="match status" value="1"/>
</dbReference>
<dbReference type="InterPro" id="IPR027417">
    <property type="entry name" value="P-loop_NTPase"/>
</dbReference>
<dbReference type="Pfam" id="PF26341">
    <property type="entry name" value="AAA_SelU"/>
    <property type="match status" value="1"/>
</dbReference>
<dbReference type="Gene3D" id="3.40.250.10">
    <property type="entry name" value="Rhodanese-like domain"/>
    <property type="match status" value="1"/>
</dbReference>
<protein>
    <submittedName>
        <fullName evidence="3">tRNA 2-selenouridine(34) synthase MnmH</fullName>
    </submittedName>
</protein>
<dbReference type="AlphaFoldDB" id="A0A974XFG9"/>
<keyword evidence="1" id="KW-0711">Selenium</keyword>
<dbReference type="NCBIfam" id="NF008751">
    <property type="entry name" value="PRK11784.1-3"/>
    <property type="match status" value="1"/>
</dbReference>
<name>A0A974XFG9_9FIRM</name>
<evidence type="ECO:0000256" key="1">
    <source>
        <dbReference type="ARBA" id="ARBA00023266"/>
    </source>
</evidence>
<dbReference type="RefSeq" id="WP_207300233.1">
    <property type="nucleotide sequence ID" value="NZ_CP071444.1"/>
</dbReference>
<dbReference type="SMART" id="SM00450">
    <property type="entry name" value="RHOD"/>
    <property type="match status" value="1"/>
</dbReference>
<dbReference type="SUPFAM" id="SSF52821">
    <property type="entry name" value="Rhodanese/Cell cycle control phosphatase"/>
    <property type="match status" value="1"/>
</dbReference>
<dbReference type="Proteomes" id="UP000663499">
    <property type="component" value="Chromosome"/>
</dbReference>
<accession>A0A974XFG9</accession>
<keyword evidence="4" id="KW-1185">Reference proteome</keyword>
<dbReference type="InterPro" id="IPR001763">
    <property type="entry name" value="Rhodanese-like_dom"/>
</dbReference>
<dbReference type="EMBL" id="CP071444">
    <property type="protein sequence ID" value="QSX08892.1"/>
    <property type="molecule type" value="Genomic_DNA"/>
</dbReference>
<dbReference type="InterPro" id="IPR017582">
    <property type="entry name" value="SelU"/>
</dbReference>
<dbReference type="PANTHER" id="PTHR30401">
    <property type="entry name" value="TRNA 2-SELENOURIDINE SYNTHASE"/>
    <property type="match status" value="1"/>
</dbReference>